<evidence type="ECO:0000313" key="3">
    <source>
        <dbReference type="Proteomes" id="UP000275846"/>
    </source>
</evidence>
<evidence type="ECO:0000256" key="1">
    <source>
        <dbReference type="SAM" id="MobiDB-lite"/>
    </source>
</evidence>
<feature type="compositionally biased region" description="Basic and acidic residues" evidence="1">
    <location>
        <begin position="92"/>
        <end position="109"/>
    </location>
</feature>
<protein>
    <submittedName>
        <fullName evidence="4">CTTNBP2 N-terminal-like protein</fullName>
    </submittedName>
</protein>
<dbReference type="EMBL" id="UYSU01033571">
    <property type="protein sequence ID" value="VDL92555.1"/>
    <property type="molecule type" value="Genomic_DNA"/>
</dbReference>
<feature type="compositionally biased region" description="Polar residues" evidence="1">
    <location>
        <begin position="264"/>
        <end position="276"/>
    </location>
</feature>
<dbReference type="Proteomes" id="UP000275846">
    <property type="component" value="Unassembled WGS sequence"/>
</dbReference>
<dbReference type="AlphaFoldDB" id="A0A183SPM2"/>
<proteinExistence type="predicted"/>
<feature type="region of interest" description="Disordered" evidence="1">
    <location>
        <begin position="92"/>
        <end position="276"/>
    </location>
</feature>
<feature type="compositionally biased region" description="Polar residues" evidence="1">
    <location>
        <begin position="143"/>
        <end position="163"/>
    </location>
</feature>
<name>A0A183SPM2_SCHSO</name>
<accession>A0A183SPM2</accession>
<reference evidence="2 3" key="2">
    <citation type="submission" date="2018-11" db="EMBL/GenBank/DDBJ databases">
        <authorList>
            <consortium name="Pathogen Informatics"/>
        </authorList>
    </citation>
    <scope>NUCLEOTIDE SEQUENCE [LARGE SCALE GENOMIC DNA]</scope>
    <source>
        <strain evidence="2 3">NST_G2</strain>
    </source>
</reference>
<evidence type="ECO:0000313" key="4">
    <source>
        <dbReference type="WBParaSite" id="SSLN_0000636701-mRNA-1"/>
    </source>
</evidence>
<feature type="compositionally biased region" description="Polar residues" evidence="1">
    <location>
        <begin position="112"/>
        <end position="131"/>
    </location>
</feature>
<sequence length="276" mass="30694">MHEDYSSKQFKRLKGLENLEASYKNTEASFQKLKAEYVTSSDDLNEKKPTMASQERESLRIALEKLEKDRAAFQSERQKERLKIERQQQQLIEERRKLDEESRRCKEEAETLQMQMDNFYNQTRISTSTRASGKHSARLNAYLQPSLSTRSSAPSDGSLSTTENAEDSESGRTLLARATSPDHPQAPPSGRPSIGSPKLRGSAAENGGRGQGEGSRSTVDGTTSRPPTPGRPASFNTESTKKATPMTTPTTALPTQLASKSKSRSNTFKRNLFSSR</sequence>
<evidence type="ECO:0000313" key="2">
    <source>
        <dbReference type="EMBL" id="VDL92555.1"/>
    </source>
</evidence>
<dbReference type="OrthoDB" id="10579477at2759"/>
<reference evidence="4" key="1">
    <citation type="submission" date="2016-06" db="UniProtKB">
        <authorList>
            <consortium name="WormBaseParasite"/>
        </authorList>
    </citation>
    <scope>IDENTIFICATION</scope>
</reference>
<keyword evidence="3" id="KW-1185">Reference proteome</keyword>
<dbReference type="WBParaSite" id="SSLN_0000636701-mRNA-1">
    <property type="protein sequence ID" value="SSLN_0000636701-mRNA-1"/>
    <property type="gene ID" value="SSLN_0000636701"/>
</dbReference>
<feature type="compositionally biased region" description="Low complexity" evidence="1">
    <location>
        <begin position="242"/>
        <end position="258"/>
    </location>
</feature>
<organism evidence="4">
    <name type="scientific">Schistocephalus solidus</name>
    <name type="common">Tapeworm</name>
    <dbReference type="NCBI Taxonomy" id="70667"/>
    <lineage>
        <taxon>Eukaryota</taxon>
        <taxon>Metazoa</taxon>
        <taxon>Spiralia</taxon>
        <taxon>Lophotrochozoa</taxon>
        <taxon>Platyhelminthes</taxon>
        <taxon>Cestoda</taxon>
        <taxon>Eucestoda</taxon>
        <taxon>Diphyllobothriidea</taxon>
        <taxon>Diphyllobothriidae</taxon>
        <taxon>Schistocephalus</taxon>
    </lineage>
</organism>
<gene>
    <name evidence="2" type="ORF">SSLN_LOCUS6170</name>
</gene>